<dbReference type="GO" id="GO:0030145">
    <property type="term" value="F:manganese ion binding"/>
    <property type="evidence" value="ECO:0007669"/>
    <property type="project" value="TreeGrafter"/>
</dbReference>
<dbReference type="GO" id="GO:0000287">
    <property type="term" value="F:magnesium ion binding"/>
    <property type="evidence" value="ECO:0007669"/>
    <property type="project" value="UniProtKB-UniRule"/>
</dbReference>
<dbReference type="InterPro" id="IPR036424">
    <property type="entry name" value="UPP_synth-like_sf"/>
</dbReference>
<feature type="binding site" evidence="2">
    <location>
        <position position="216"/>
    </location>
    <ligand>
        <name>substrate</name>
    </ligand>
</feature>
<evidence type="ECO:0000313" key="4">
    <source>
        <dbReference type="Proteomes" id="UP000677918"/>
    </source>
</evidence>
<keyword evidence="2" id="KW-0479">Metal-binding</keyword>
<dbReference type="EC" id="2.5.1.-" evidence="2"/>
<dbReference type="FunFam" id="3.40.1180.10:FF:000001">
    <property type="entry name" value="(2E,6E)-farnesyl-diphosphate-specific ditrans,polycis-undecaprenyl-diphosphate synthase"/>
    <property type="match status" value="1"/>
</dbReference>
<dbReference type="InterPro" id="IPR018520">
    <property type="entry name" value="UPP_synth-like_CS"/>
</dbReference>
<feature type="binding site" evidence="2">
    <location>
        <position position="48"/>
    </location>
    <ligand>
        <name>Mg(2+)</name>
        <dbReference type="ChEBI" id="CHEBI:18420"/>
    </ligand>
</feature>
<feature type="binding site" evidence="2">
    <location>
        <begin position="222"/>
        <end position="224"/>
    </location>
    <ligand>
        <name>substrate</name>
    </ligand>
</feature>
<dbReference type="GO" id="GO:0008834">
    <property type="term" value="F:ditrans,polycis-undecaprenyl-diphosphate synthase [(2E,6E)-farnesyl-diphosphate specific] activity"/>
    <property type="evidence" value="ECO:0007669"/>
    <property type="project" value="TreeGrafter"/>
</dbReference>
<protein>
    <recommendedName>
        <fullName evidence="2">Isoprenyl transferase</fullName>
        <ecNumber evidence="2">2.5.1.-</ecNumber>
    </recommendedName>
</protein>
<dbReference type="PANTHER" id="PTHR10291">
    <property type="entry name" value="DEHYDRODOLICHYL DIPHOSPHATE SYNTHASE FAMILY MEMBER"/>
    <property type="match status" value="1"/>
</dbReference>
<comment type="subunit">
    <text evidence="2">Homodimer.</text>
</comment>
<sequence length="268" mass="30793">MLCYHPKDGGRGMIKRLFQSKGRPDAKEPAGTSVEAEGVPKHVAIIMDGNGRWAREHGLPRVAGHHTGMNNVREITMAADRLGVKVLTLYAFSTENWKRPKDEVDYLMSLPQEFFPKMIGELEEKNVQVRMMGHRELLPEQTLQTVEEAVKRTESNTGLVLNFAFNYGGRKEILHSVQRLMEEAASGAVRADQLDESLFRQYLLSGDLPDPDLLIRTSGEIRLSNFMLWQLAYAELWFTDVFWPDFTEEHFQRAIHDYQKRVRRYGGL</sequence>
<dbReference type="PANTHER" id="PTHR10291:SF0">
    <property type="entry name" value="DEHYDRODOLICHYL DIPHOSPHATE SYNTHASE 2"/>
    <property type="match status" value="1"/>
</dbReference>
<dbReference type="InterPro" id="IPR001441">
    <property type="entry name" value="UPP_synth-like"/>
</dbReference>
<dbReference type="Gene3D" id="3.40.1180.10">
    <property type="entry name" value="Decaprenyl diphosphate synthase-like"/>
    <property type="match status" value="1"/>
</dbReference>
<keyword evidence="4" id="KW-1185">Reference proteome</keyword>
<dbReference type="HAMAP" id="MF_01139">
    <property type="entry name" value="ISPT"/>
    <property type="match status" value="1"/>
</dbReference>
<dbReference type="PROSITE" id="PS01066">
    <property type="entry name" value="UPP_SYNTHASE"/>
    <property type="match status" value="1"/>
</dbReference>
<feature type="binding site" evidence="2">
    <location>
        <begin position="93"/>
        <end position="95"/>
    </location>
    <ligand>
        <name>substrate</name>
    </ligand>
</feature>
<feature type="binding site" evidence="2">
    <location>
        <position position="53"/>
    </location>
    <ligand>
        <name>substrate</name>
    </ligand>
</feature>
<evidence type="ECO:0000256" key="1">
    <source>
        <dbReference type="ARBA" id="ARBA00022679"/>
    </source>
</evidence>
<feature type="active site" description="Proton acceptor" evidence="2">
    <location>
        <position position="96"/>
    </location>
</feature>
<evidence type="ECO:0000256" key="2">
    <source>
        <dbReference type="HAMAP-Rule" id="MF_01139"/>
    </source>
</evidence>
<gene>
    <name evidence="3" type="primary">uppS</name>
    <name evidence="3" type="ORF">XYCOK13_14330</name>
</gene>
<dbReference type="Pfam" id="PF01255">
    <property type="entry name" value="Prenyltransf"/>
    <property type="match status" value="1"/>
</dbReference>
<dbReference type="GO" id="GO:0016094">
    <property type="term" value="P:polyprenol biosynthetic process"/>
    <property type="evidence" value="ECO:0007669"/>
    <property type="project" value="TreeGrafter"/>
</dbReference>
<feature type="active site" evidence="2">
    <location>
        <position position="48"/>
    </location>
</feature>
<dbReference type="SUPFAM" id="SSF64005">
    <property type="entry name" value="Undecaprenyl diphosphate synthase"/>
    <property type="match status" value="1"/>
</dbReference>
<feature type="binding site" evidence="2">
    <location>
        <position position="97"/>
    </location>
    <ligand>
        <name>substrate</name>
    </ligand>
</feature>
<keyword evidence="2" id="KW-0460">Magnesium</keyword>
<dbReference type="GO" id="GO:0005829">
    <property type="term" value="C:cytosol"/>
    <property type="evidence" value="ECO:0007669"/>
    <property type="project" value="TreeGrafter"/>
</dbReference>
<dbReference type="AlphaFoldDB" id="A0A8J4H0G7"/>
<comment type="cofactor">
    <cofactor evidence="2">
        <name>Mg(2+)</name>
        <dbReference type="ChEBI" id="CHEBI:18420"/>
    </cofactor>
    <text evidence="2">Binds 2 magnesium ions per subunit.</text>
</comment>
<dbReference type="CDD" id="cd00475">
    <property type="entry name" value="Cis_IPPS"/>
    <property type="match status" value="1"/>
</dbReference>
<comment type="similarity">
    <text evidence="2">Belongs to the UPP synthase family.</text>
</comment>
<dbReference type="Proteomes" id="UP000677918">
    <property type="component" value="Unassembled WGS sequence"/>
</dbReference>
<feature type="binding site" evidence="2">
    <location>
        <position position="65"/>
    </location>
    <ligand>
        <name>substrate</name>
    </ligand>
</feature>
<feature type="binding site" evidence="2">
    <location>
        <position position="235"/>
    </location>
    <ligand>
        <name>Mg(2+)</name>
        <dbReference type="ChEBI" id="CHEBI:18420"/>
    </ligand>
</feature>
<proteinExistence type="inferred from homology"/>
<name>A0A8J4H0G7_9BACL</name>
<evidence type="ECO:0000313" key="3">
    <source>
        <dbReference type="EMBL" id="GIQ68609.1"/>
    </source>
</evidence>
<reference evidence="3" key="1">
    <citation type="submission" date="2021-04" db="EMBL/GenBank/DDBJ databases">
        <title>Draft genome sequence of Xylanibacillus composti strain K13.</title>
        <authorList>
            <person name="Uke A."/>
            <person name="Chhe C."/>
            <person name="Baramee S."/>
            <person name="Kosugi A."/>
        </authorList>
    </citation>
    <scope>NUCLEOTIDE SEQUENCE</scope>
    <source>
        <strain evidence="3">K13</strain>
    </source>
</reference>
<dbReference type="EMBL" id="BOVK01000016">
    <property type="protein sequence ID" value="GIQ68609.1"/>
    <property type="molecule type" value="Genomic_DNA"/>
</dbReference>
<keyword evidence="1 2" id="KW-0808">Transferase</keyword>
<organism evidence="3 4">
    <name type="scientific">Xylanibacillus composti</name>
    <dbReference type="NCBI Taxonomy" id="1572762"/>
    <lineage>
        <taxon>Bacteria</taxon>
        <taxon>Bacillati</taxon>
        <taxon>Bacillota</taxon>
        <taxon>Bacilli</taxon>
        <taxon>Bacillales</taxon>
        <taxon>Paenibacillaceae</taxon>
        <taxon>Xylanibacillus</taxon>
    </lineage>
</organism>
<feature type="binding site" evidence="2">
    <location>
        <begin position="49"/>
        <end position="52"/>
    </location>
    <ligand>
        <name>substrate</name>
    </ligand>
</feature>
<comment type="function">
    <text evidence="2">Catalyzes the condensation of isopentenyl diphosphate (IPP) with allylic pyrophosphates generating different type of terpenoids.</text>
</comment>
<feature type="binding site" evidence="2">
    <location>
        <position position="61"/>
    </location>
    <ligand>
        <name>substrate</name>
    </ligand>
</feature>
<accession>A0A8J4H0G7</accession>
<feature type="binding site" evidence="2">
    <location>
        <position position="99"/>
    </location>
    <ligand>
        <name>substrate</name>
    </ligand>
</feature>
<comment type="caution">
    <text evidence="3">The sequence shown here is derived from an EMBL/GenBank/DDBJ whole genome shotgun (WGS) entry which is preliminary data.</text>
</comment>
<dbReference type="NCBIfam" id="NF011405">
    <property type="entry name" value="PRK14830.1"/>
    <property type="match status" value="1"/>
</dbReference>
<dbReference type="NCBIfam" id="TIGR00055">
    <property type="entry name" value="uppS"/>
    <property type="match status" value="1"/>
</dbReference>